<evidence type="ECO:0000313" key="2">
    <source>
        <dbReference type="EMBL" id="KAL2832938.1"/>
    </source>
</evidence>
<reference evidence="2 3" key="1">
    <citation type="submission" date="2024-07" db="EMBL/GenBank/DDBJ databases">
        <title>Section-level genome sequencing and comparative genomics of Aspergillus sections Usti and Cavernicolus.</title>
        <authorList>
            <consortium name="Lawrence Berkeley National Laboratory"/>
            <person name="Nybo J.L."/>
            <person name="Vesth T.C."/>
            <person name="Theobald S."/>
            <person name="Frisvad J.C."/>
            <person name="Larsen T.O."/>
            <person name="Kjaerboelling I."/>
            <person name="Rothschild-Mancinelli K."/>
            <person name="Lyhne E.K."/>
            <person name="Kogle M.E."/>
            <person name="Barry K."/>
            <person name="Clum A."/>
            <person name="Na H."/>
            <person name="Ledsgaard L."/>
            <person name="Lin J."/>
            <person name="Lipzen A."/>
            <person name="Kuo A."/>
            <person name="Riley R."/>
            <person name="Mondo S."/>
            <person name="LaButti K."/>
            <person name="Haridas S."/>
            <person name="Pangalinan J."/>
            <person name="Salamov A.A."/>
            <person name="Simmons B.A."/>
            <person name="Magnuson J.K."/>
            <person name="Chen J."/>
            <person name="Drula E."/>
            <person name="Henrissat B."/>
            <person name="Wiebenga A."/>
            <person name="Lubbers R.J."/>
            <person name="Gomes A.C."/>
            <person name="Makela M.R."/>
            <person name="Stajich J."/>
            <person name="Grigoriev I.V."/>
            <person name="Mortensen U.H."/>
            <person name="De vries R.P."/>
            <person name="Baker S.E."/>
            <person name="Andersen M.R."/>
        </authorList>
    </citation>
    <scope>NUCLEOTIDE SEQUENCE [LARGE SCALE GENOMIC DNA]</scope>
    <source>
        <strain evidence="2 3">CBS 600.67</strain>
    </source>
</reference>
<evidence type="ECO:0000313" key="3">
    <source>
        <dbReference type="Proteomes" id="UP001610335"/>
    </source>
</evidence>
<dbReference type="Proteomes" id="UP001610335">
    <property type="component" value="Unassembled WGS sequence"/>
</dbReference>
<accession>A0ABR4IYS6</accession>
<feature type="compositionally biased region" description="Basic and acidic residues" evidence="1">
    <location>
        <begin position="308"/>
        <end position="317"/>
    </location>
</feature>
<protein>
    <submittedName>
        <fullName evidence="2">Uncharacterized protein</fullName>
    </submittedName>
</protein>
<proteinExistence type="predicted"/>
<name>A0ABR4IYS6_9EURO</name>
<feature type="region of interest" description="Disordered" evidence="1">
    <location>
        <begin position="304"/>
        <end position="331"/>
    </location>
</feature>
<organism evidence="2 3">
    <name type="scientific">Aspergillus cavernicola</name>
    <dbReference type="NCBI Taxonomy" id="176166"/>
    <lineage>
        <taxon>Eukaryota</taxon>
        <taxon>Fungi</taxon>
        <taxon>Dikarya</taxon>
        <taxon>Ascomycota</taxon>
        <taxon>Pezizomycotina</taxon>
        <taxon>Eurotiomycetes</taxon>
        <taxon>Eurotiomycetidae</taxon>
        <taxon>Eurotiales</taxon>
        <taxon>Aspergillaceae</taxon>
        <taxon>Aspergillus</taxon>
        <taxon>Aspergillus subgen. Nidulantes</taxon>
    </lineage>
</organism>
<comment type="caution">
    <text evidence="2">The sequence shown here is derived from an EMBL/GenBank/DDBJ whole genome shotgun (WGS) entry which is preliminary data.</text>
</comment>
<evidence type="ECO:0000256" key="1">
    <source>
        <dbReference type="SAM" id="MobiDB-lite"/>
    </source>
</evidence>
<sequence length="369" mass="41595">MVSTSLHSTRQQCRKMIDTCANLFDRHPEVDMSPPPDGPYCKIGTPLQATAFAGCSRNARLLLEVLPISASICYNTVGRVDRECGKYQNPLVAAVARSDEFDDLDDEPRHTVLRLLLEQVNVPQNEYRAALEMALKLRRKDDFKLIVQSMIKRAGKDVKKLSQINTMLAEFKRVQMYARQARPKRNEHTCLDDDTNGDFGDDIVYCYQEIDDQVYFEPVEDQVALQEEPIPQDAGQEQYSPGRPAGYQEATVIPEPHRGIPALSLQDHDSGAAKDQVQMGRPNAELESPLESLGYVAREGAVGYQGPDEARNARDQEPGEASDNGDRNQVNQVTLKIKVQVKLSMKEWENREILANTGERFMIWDLVKS</sequence>
<dbReference type="EMBL" id="JBFXLS010000005">
    <property type="protein sequence ID" value="KAL2832938.1"/>
    <property type="molecule type" value="Genomic_DNA"/>
</dbReference>
<keyword evidence="3" id="KW-1185">Reference proteome</keyword>
<gene>
    <name evidence="2" type="ORF">BDW59DRAFT_157085</name>
</gene>